<organism evidence="2 3">
    <name type="scientific">Thermithiobacillus plumbiphilus</name>
    <dbReference type="NCBI Taxonomy" id="1729899"/>
    <lineage>
        <taxon>Bacteria</taxon>
        <taxon>Pseudomonadati</taxon>
        <taxon>Pseudomonadota</taxon>
        <taxon>Acidithiobacillia</taxon>
        <taxon>Acidithiobacillales</taxon>
        <taxon>Thermithiobacillaceae</taxon>
        <taxon>Thermithiobacillus</taxon>
    </lineage>
</organism>
<reference evidence="2 3" key="1">
    <citation type="submission" date="2024-04" db="EMBL/GenBank/DDBJ databases">
        <authorList>
            <person name="Abashina T."/>
            <person name="Shaikin A."/>
        </authorList>
    </citation>
    <scope>NUCLEOTIDE SEQUENCE [LARGE SCALE GENOMIC DNA]</scope>
    <source>
        <strain evidence="2 3">AAFK</strain>
    </source>
</reference>
<dbReference type="RefSeq" id="WP_341371580.1">
    <property type="nucleotide sequence ID" value="NZ_JBBPCO010000012.1"/>
</dbReference>
<accession>A0ABU9DCR2</accession>
<dbReference type="Gene3D" id="3.20.20.80">
    <property type="entry name" value="Glycosidases"/>
    <property type="match status" value="4"/>
</dbReference>
<dbReference type="InterPro" id="IPR012767">
    <property type="entry name" value="Trehalose_TreY"/>
</dbReference>
<sequence>MTEKQPDQTLDQGIDGLCRPERLPTSTYRLQLTPQFGFAQARAALEYIAALGVSEIYTSPYLQAREGSTHGYDVIDHNRINEELGGESAYEAFTDEIRRLGMGHVLDMVPNHMAIATNENTWWQDVLQNGESSIHADYFDIDWHPLKPGVQGRVLLPILGDMYGNVLERGELQLERQGGAFFIRYYEKLLPVAPKSVIPILEKTVETLAINSPEDDQYLDGQELQSIITALRNLPSRDERDPSRIEERNREKEVIRRRLDTLFEQSATIRSAVDRVVAEYNGRPGDPHSFDLLDCLLGEQSYRLSFWKVATEEINYRRFFDVNDLAALRMEDPRVFQATHAHILNLIAAGRITGLRLDHTDGLYAPRAYFQRLQLERCRQLHGGDDPAFMKRMQERLEEEQVPRIPRPLYLLVEKILEPGEHLPTRWAIHGTTGYDFLNAVGGLWVDRKAERSLSATYRRFTGVTESYEDIVYRSKKQIMRGSLASEIAVLAHALKRLAENNRRSQDYTLTSLTAVIIETIACFPVYRTYLEENGRREEHDDEYIEQAIEAAKLRNPGINTSIFNYLRDMLLLRFPDNVEDVQRQEQIRFALKFQQVTSPVMAKGVEDTTFYVYNRLVSLNEVGGDPGIFGTSPAEFHAGNLERLRIWPLSMTSTATHDTKRGEDMRARISVLSEMPADWRGLVTHWNRINRNAKREVQGQPVPSNNDEYLFYQTLLGAWPMEGFDGNSPDYESFVERIDAYMLKAVREAKRRTGWITPNEAYEQALQQFVQKVLKNPRGRFVQSMQTVVRRLASYGACNSLSQLLLKMVTPGVPDCYQGSELWDLNLVDPDNRRPADFERRRQLLQEIQAGLTDRRALARNLLERFEDGAIKLYVISTVLNFRREHPDLFLFGDYQPIRTGEHVLALERIHGSERIIAVVPRFALKLTEGEAAWPLGEVWGNTVLNTPVAGRYENLLTGEQLDSSDSHGLPMAEIFAHFPLALLRHQTV</sequence>
<comment type="caution">
    <text evidence="2">The sequence shown here is derived from an EMBL/GenBank/DDBJ whole genome shotgun (WGS) entry which is preliminary data.</text>
</comment>
<keyword evidence="3" id="KW-1185">Reference proteome</keyword>
<keyword evidence="2" id="KW-0413">Isomerase</keyword>
<dbReference type="SUPFAM" id="SSF51445">
    <property type="entry name" value="(Trans)glycosidases"/>
    <property type="match status" value="1"/>
</dbReference>
<gene>
    <name evidence="2" type="primary">treY</name>
    <name evidence="2" type="ORF">WOB96_12260</name>
</gene>
<feature type="domain" description="Glycosyl hydrolase family 13 catalytic" evidence="1">
    <location>
        <begin position="31"/>
        <end position="555"/>
    </location>
</feature>
<dbReference type="NCBIfam" id="TIGR02401">
    <property type="entry name" value="trehalose_TreY"/>
    <property type="match status" value="1"/>
</dbReference>
<name>A0ABU9DCR2_9PROT</name>
<protein>
    <submittedName>
        <fullName evidence="2">Malto-oligosyltrehalose synthase</fullName>
        <ecNumber evidence="2">5.4.99.15</ecNumber>
    </submittedName>
</protein>
<dbReference type="Proteomes" id="UP001446205">
    <property type="component" value="Unassembled WGS sequence"/>
</dbReference>
<dbReference type="CDD" id="cd11336">
    <property type="entry name" value="AmyAc_MTSase"/>
    <property type="match status" value="1"/>
</dbReference>
<dbReference type="GO" id="GO:0047470">
    <property type="term" value="F:(1,4)-alpha-D-glucan 1-alpha-D-glucosylmutase activity"/>
    <property type="evidence" value="ECO:0007669"/>
    <property type="project" value="UniProtKB-EC"/>
</dbReference>
<dbReference type="Pfam" id="PF00128">
    <property type="entry name" value="Alpha-amylase"/>
    <property type="match status" value="1"/>
</dbReference>
<evidence type="ECO:0000259" key="1">
    <source>
        <dbReference type="SMART" id="SM00642"/>
    </source>
</evidence>
<dbReference type="InterPro" id="IPR017853">
    <property type="entry name" value="GH"/>
</dbReference>
<evidence type="ECO:0000313" key="3">
    <source>
        <dbReference type="Proteomes" id="UP001446205"/>
    </source>
</evidence>
<evidence type="ECO:0000313" key="2">
    <source>
        <dbReference type="EMBL" id="MEK8090528.1"/>
    </source>
</evidence>
<dbReference type="InterPro" id="IPR006047">
    <property type="entry name" value="GH13_cat_dom"/>
</dbReference>
<dbReference type="EC" id="5.4.99.15" evidence="2"/>
<proteinExistence type="predicted"/>
<dbReference type="SMART" id="SM00642">
    <property type="entry name" value="Aamy"/>
    <property type="match status" value="1"/>
</dbReference>
<dbReference type="PANTHER" id="PTHR10357:SF216">
    <property type="entry name" value="MALTOOLIGOSYL TREHALOSE SYNTHASE-RELATED"/>
    <property type="match status" value="1"/>
</dbReference>
<dbReference type="PANTHER" id="PTHR10357">
    <property type="entry name" value="ALPHA-AMYLASE FAMILY MEMBER"/>
    <property type="match status" value="1"/>
</dbReference>
<dbReference type="EMBL" id="JBBPCO010000012">
    <property type="protein sequence ID" value="MEK8090528.1"/>
    <property type="molecule type" value="Genomic_DNA"/>
</dbReference>